<evidence type="ECO:0000313" key="3">
    <source>
        <dbReference type="Proteomes" id="UP001597326"/>
    </source>
</evidence>
<sequence>MSPSSAIHESDPLRPIDAVLRLAGLLMIGYAVYRVGLPFLVGHGHLGVWGFSDGCFDAPRAGLPASQAPVEATLAPGLTVGATDQVRLCPQSMSWLDGALVSLPGLLWFGWAAGFLLLIHRAIGRARRTGLFTSPLADELERLGRWVLAGWTLLTVLVAAMKSLAVHHVVPGHDLARGFVAQLDWSWPIVIGGFGLLTIGRILRQTVPMREELEATV</sequence>
<keyword evidence="3" id="KW-1185">Reference proteome</keyword>
<dbReference type="EMBL" id="JBHUFZ010000001">
    <property type="protein sequence ID" value="MFD1888629.1"/>
    <property type="molecule type" value="Genomic_DNA"/>
</dbReference>
<dbReference type="Proteomes" id="UP001597326">
    <property type="component" value="Unassembled WGS sequence"/>
</dbReference>
<accession>A0ABW4RS56</accession>
<evidence type="ECO:0008006" key="4">
    <source>
        <dbReference type="Google" id="ProtNLM"/>
    </source>
</evidence>
<feature type="transmembrane region" description="Helical" evidence="1">
    <location>
        <begin position="185"/>
        <end position="203"/>
    </location>
</feature>
<gene>
    <name evidence="2" type="ORF">ACFSCS_00300</name>
</gene>
<feature type="transmembrane region" description="Helical" evidence="1">
    <location>
        <begin position="143"/>
        <end position="165"/>
    </location>
</feature>
<name>A0ABW4RS56_9ACTN</name>
<reference evidence="3" key="1">
    <citation type="journal article" date="2019" name="Int. J. Syst. Evol. Microbiol.">
        <title>The Global Catalogue of Microorganisms (GCM) 10K type strain sequencing project: providing services to taxonomists for standard genome sequencing and annotation.</title>
        <authorList>
            <consortium name="The Broad Institute Genomics Platform"/>
            <consortium name="The Broad Institute Genome Sequencing Center for Infectious Disease"/>
            <person name="Wu L."/>
            <person name="Ma J."/>
        </authorList>
    </citation>
    <scope>NUCLEOTIDE SEQUENCE [LARGE SCALE GENOMIC DNA]</scope>
    <source>
        <strain evidence="3">CAIM 431</strain>
    </source>
</reference>
<keyword evidence="1" id="KW-0472">Membrane</keyword>
<evidence type="ECO:0000256" key="1">
    <source>
        <dbReference type="SAM" id="Phobius"/>
    </source>
</evidence>
<evidence type="ECO:0000313" key="2">
    <source>
        <dbReference type="EMBL" id="MFD1888629.1"/>
    </source>
</evidence>
<proteinExistence type="predicted"/>
<keyword evidence="1" id="KW-0812">Transmembrane</keyword>
<comment type="caution">
    <text evidence="2">The sequence shown here is derived from an EMBL/GenBank/DDBJ whole genome shotgun (WGS) entry which is preliminary data.</text>
</comment>
<dbReference type="RefSeq" id="WP_343871697.1">
    <property type="nucleotide sequence ID" value="NZ_BAAAIX010000001.1"/>
</dbReference>
<keyword evidence="1" id="KW-1133">Transmembrane helix</keyword>
<feature type="transmembrane region" description="Helical" evidence="1">
    <location>
        <begin position="20"/>
        <end position="41"/>
    </location>
</feature>
<protein>
    <recommendedName>
        <fullName evidence="4">DUF2975 domain-containing protein</fullName>
    </recommendedName>
</protein>
<feature type="transmembrane region" description="Helical" evidence="1">
    <location>
        <begin position="105"/>
        <end position="123"/>
    </location>
</feature>
<organism evidence="2 3">
    <name type="scientific">Luteococcus peritonei</name>
    <dbReference type="NCBI Taxonomy" id="88874"/>
    <lineage>
        <taxon>Bacteria</taxon>
        <taxon>Bacillati</taxon>
        <taxon>Actinomycetota</taxon>
        <taxon>Actinomycetes</taxon>
        <taxon>Propionibacteriales</taxon>
        <taxon>Propionibacteriaceae</taxon>
        <taxon>Luteococcus</taxon>
    </lineage>
</organism>